<dbReference type="AlphaFoldDB" id="A0A183LU84"/>
<proteinExistence type="predicted"/>
<dbReference type="EMBL" id="UZAI01002951">
    <property type="protein sequence ID" value="VDO75902.1"/>
    <property type="molecule type" value="Genomic_DNA"/>
</dbReference>
<name>A0A183LU84_9TREM</name>
<keyword evidence="2" id="KW-1185">Reference proteome</keyword>
<sequence length="86" mass="9715">MKQPYDTTNKLTGKYSKSERLVKDKEGKPLIEIEEQLKRGLEQLEELLNKPATLNPPAIEAARTDLPIALTPLAKEIGMAIRQIKF</sequence>
<organism evidence="1 2">
    <name type="scientific">Schistosoma margrebowiei</name>
    <dbReference type="NCBI Taxonomy" id="48269"/>
    <lineage>
        <taxon>Eukaryota</taxon>
        <taxon>Metazoa</taxon>
        <taxon>Spiralia</taxon>
        <taxon>Lophotrochozoa</taxon>
        <taxon>Platyhelminthes</taxon>
        <taxon>Trematoda</taxon>
        <taxon>Digenea</taxon>
        <taxon>Strigeidida</taxon>
        <taxon>Schistosomatoidea</taxon>
        <taxon>Schistosomatidae</taxon>
        <taxon>Schistosoma</taxon>
    </lineage>
</organism>
<evidence type="ECO:0000313" key="2">
    <source>
        <dbReference type="Proteomes" id="UP000277204"/>
    </source>
</evidence>
<evidence type="ECO:0000313" key="1">
    <source>
        <dbReference type="EMBL" id="VDO75902.1"/>
    </source>
</evidence>
<gene>
    <name evidence="1" type="ORF">SMRZ_LOCUS7359</name>
</gene>
<dbReference type="Proteomes" id="UP000277204">
    <property type="component" value="Unassembled WGS sequence"/>
</dbReference>
<reference evidence="1 2" key="1">
    <citation type="submission" date="2018-11" db="EMBL/GenBank/DDBJ databases">
        <authorList>
            <consortium name="Pathogen Informatics"/>
        </authorList>
    </citation>
    <scope>NUCLEOTIDE SEQUENCE [LARGE SCALE GENOMIC DNA]</scope>
    <source>
        <strain evidence="1 2">Zambia</strain>
    </source>
</reference>
<accession>A0A183LU84</accession>
<protein>
    <submittedName>
        <fullName evidence="1">Uncharacterized protein</fullName>
    </submittedName>
</protein>